<dbReference type="InterPro" id="IPR038013">
    <property type="entry name" value="ALG11"/>
</dbReference>
<dbReference type="STRING" id="984486.A0A1E3QQ23"/>
<keyword evidence="7" id="KW-0812">Transmembrane</keyword>
<evidence type="ECO:0000256" key="5">
    <source>
        <dbReference type="ARBA" id="ARBA00022676"/>
    </source>
</evidence>
<evidence type="ECO:0000256" key="11">
    <source>
        <dbReference type="ARBA" id="ARBA00045065"/>
    </source>
</evidence>
<evidence type="ECO:0000259" key="13">
    <source>
        <dbReference type="Pfam" id="PF00534"/>
    </source>
</evidence>
<dbReference type="EMBL" id="KV454431">
    <property type="protein sequence ID" value="ODQ79809.1"/>
    <property type="molecule type" value="Genomic_DNA"/>
</dbReference>
<dbReference type="Proteomes" id="UP000094336">
    <property type="component" value="Unassembled WGS sequence"/>
</dbReference>
<dbReference type="UniPathway" id="UPA00378"/>
<keyword evidence="8 12" id="KW-0256">Endoplasmic reticulum</keyword>
<dbReference type="GeneID" id="30149265"/>
<dbReference type="EC" id="2.4.1.131" evidence="3 12"/>
<dbReference type="SUPFAM" id="SSF53756">
    <property type="entry name" value="UDP-Glycosyltransferase/glycogen phosphorylase"/>
    <property type="match status" value="1"/>
</dbReference>
<dbReference type="Pfam" id="PF15924">
    <property type="entry name" value="ALG11_N"/>
    <property type="match status" value="1"/>
</dbReference>
<evidence type="ECO:0000256" key="9">
    <source>
        <dbReference type="ARBA" id="ARBA00022989"/>
    </source>
</evidence>
<dbReference type="InterPro" id="IPR001296">
    <property type="entry name" value="Glyco_trans_1"/>
</dbReference>
<feature type="domain" description="ALG11 mannosyltransferase N-terminal" evidence="14">
    <location>
        <begin position="102"/>
        <end position="297"/>
    </location>
</feature>
<keyword evidence="9" id="KW-1133">Transmembrane helix</keyword>
<comment type="function">
    <text evidence="12">GDP-Man:Man(3)GlcNAc(2)-PP-Dol alpha-1,2-mannosyltransferase that operates in the biosynthetic pathway of dolichol-linked oligosaccharides, the glycan precursors employed in protein asparagine (N)-glycosylation. The assembly of dolichol-linked oligosaccharides begins on the cytosolic side of the endoplasmic reticulum membrane and finishes in its lumen. The sequential addition of sugars to dolichol pyrophosphate produces dolichol-linked oligosaccharides containing fourteen sugars, including two GlcNAcs, nine mannoses and three glucoses. Once assembled, the oligosaccharide is transferred from the lipid to nascent proteins by oligosaccharyltransferases. Catalyzes, on the cytoplasmic face of the endoplasmic reticulum, the addition of the fourth and fifth mannose residues to the dolichol-linked oligosaccharide chain, to produce Man(5)GlcNAc(2)-PP-dolichol core oligosaccharide.</text>
</comment>
<keyword evidence="6 12" id="KW-0808">Transferase</keyword>
<protein>
    <recommendedName>
        <fullName evidence="4 12">GDP-Man:Man(3)GlcNAc(2)-PP-Dol alpha-1,2-mannosyltransferase</fullName>
        <ecNumber evidence="3 12">2.4.1.131</ecNumber>
    </recommendedName>
</protein>
<proteinExistence type="inferred from homology"/>
<evidence type="ECO:0000313" key="16">
    <source>
        <dbReference type="Proteomes" id="UP000094336"/>
    </source>
</evidence>
<dbReference type="GO" id="GO:0006488">
    <property type="term" value="P:dolichol-linked oligosaccharide biosynthetic process"/>
    <property type="evidence" value="ECO:0007669"/>
    <property type="project" value="EnsemblFungi"/>
</dbReference>
<evidence type="ECO:0000256" key="7">
    <source>
        <dbReference type="ARBA" id="ARBA00022692"/>
    </source>
</evidence>
<gene>
    <name evidence="15" type="ORF">BABINDRAFT_27904</name>
</gene>
<evidence type="ECO:0000313" key="15">
    <source>
        <dbReference type="EMBL" id="ODQ79809.1"/>
    </source>
</evidence>
<evidence type="ECO:0000256" key="3">
    <source>
        <dbReference type="ARBA" id="ARBA00012645"/>
    </source>
</evidence>
<dbReference type="AlphaFoldDB" id="A0A1E3QQ23"/>
<dbReference type="OrthoDB" id="2276068at2759"/>
<comment type="similarity">
    <text evidence="12">Belongs to the glycosyltransferase group 1 family. Glycosyltransferase 4 subfamily.</text>
</comment>
<feature type="non-terminal residue" evidence="15">
    <location>
        <position position="1"/>
    </location>
</feature>
<dbReference type="Pfam" id="PF00534">
    <property type="entry name" value="Glycos_transf_1"/>
    <property type="match status" value="1"/>
</dbReference>
<evidence type="ECO:0000259" key="14">
    <source>
        <dbReference type="Pfam" id="PF15924"/>
    </source>
</evidence>
<dbReference type="GO" id="GO:0004377">
    <property type="term" value="F:GDP-Man:Man(3)GlcNAc(2)-PP-Dol alpha-1,2-mannosyltransferase activity"/>
    <property type="evidence" value="ECO:0007669"/>
    <property type="project" value="UniProtKB-UniRule"/>
</dbReference>
<reference evidence="16" key="1">
    <citation type="submission" date="2016-05" db="EMBL/GenBank/DDBJ databases">
        <title>Comparative genomics of biotechnologically important yeasts.</title>
        <authorList>
            <consortium name="DOE Joint Genome Institute"/>
            <person name="Riley R."/>
            <person name="Haridas S."/>
            <person name="Wolfe K.H."/>
            <person name="Lopes M.R."/>
            <person name="Hittinger C.T."/>
            <person name="Goker M."/>
            <person name="Salamov A."/>
            <person name="Wisecaver J."/>
            <person name="Long T.M."/>
            <person name="Aerts A.L."/>
            <person name="Barry K."/>
            <person name="Choi C."/>
            <person name="Clum A."/>
            <person name="Coughlan A.Y."/>
            <person name="Deshpande S."/>
            <person name="Douglass A.P."/>
            <person name="Hanson S.J."/>
            <person name="Klenk H.-P."/>
            <person name="Labutti K."/>
            <person name="Lapidus A."/>
            <person name="Lindquist E."/>
            <person name="Lipzen A."/>
            <person name="Meier-Kolthoff J.P."/>
            <person name="Ohm R.A."/>
            <person name="Otillar R.P."/>
            <person name="Pangilinan J."/>
            <person name="Peng Y."/>
            <person name="Rokas A."/>
            <person name="Rosa C.A."/>
            <person name="Scheuner C."/>
            <person name="Sibirny A.A."/>
            <person name="Slot J.C."/>
            <person name="Stielow J.B."/>
            <person name="Sun H."/>
            <person name="Kurtzman C.P."/>
            <person name="Blackwell M."/>
            <person name="Grigoriev I.V."/>
            <person name="Jeffries T.W."/>
        </authorList>
    </citation>
    <scope>NUCLEOTIDE SEQUENCE [LARGE SCALE GENOMIC DNA]</scope>
    <source>
        <strain evidence="16">NRRL Y-12698</strain>
    </source>
</reference>
<dbReference type="PANTHER" id="PTHR45919:SF1">
    <property type="entry name" value="GDP-MAN:MAN(3)GLCNAC(2)-PP-DOL ALPHA-1,2-MANNOSYLTRANSFERASE"/>
    <property type="match status" value="1"/>
</dbReference>
<keyword evidence="10" id="KW-0472">Membrane</keyword>
<evidence type="ECO:0000256" key="12">
    <source>
        <dbReference type="RuleBase" id="RU367051"/>
    </source>
</evidence>
<keyword evidence="5 12" id="KW-0328">Glycosyltransferase</keyword>
<dbReference type="GO" id="GO:0005789">
    <property type="term" value="C:endoplasmic reticulum membrane"/>
    <property type="evidence" value="ECO:0007669"/>
    <property type="project" value="UniProtKB-SubCell"/>
</dbReference>
<dbReference type="Gene3D" id="3.40.50.2000">
    <property type="entry name" value="Glycogen Phosphorylase B"/>
    <property type="match status" value="1"/>
</dbReference>
<sequence>ILTYVSYSVLTSAASRFLLVPPAAEWRELVEKTIDAPSPIYLNVFNKKSAYRRRLILASSNPAYYTNYTNNKVKICPEDKADKAGFIAAMKPKYPQDNTRRKIFGFFHPFAHAAGGGERVLWEAVKETLHNDIANVVAIYTGDVGVTPEQILDNASHKFQIDNLDEKRIVFVYLQKRHLITALHWPRFTLIGQAIGSLLLTWEAIFNLSPDVWCDTLGLPFGYPLVSLCLRIPIVSYVHYPVVSSDMLNKLNLLNVKDIGKYIYWSAFKFLYTRVGPFVDIIMTNSTWTHDHIASIWFLNSDVRTVYPPCGTEEIILRIQNQKPAAKEDYILKIAQFRPEKRDAMVLEEYAAFFKQTKADPARIPKLVLLGSTRGAEDEQLVRELRAQAETLAITSHVQLVVNAPYLEMVAWLRRSKYGLNAMWNEHFGIAVVEYLASGCIPLVHASAGPLADIVVPWDDKNHRLSDKFYQNRTGFFFRARVDPDYPGKTIVDKSTGENVEFSELHAVFEQICLLTEAEQQRISARGRDLALHKFSNKEFDDKWQRVVTEAKALEIKKRESRHTVDKLY</sequence>
<comment type="subcellular location">
    <subcellularLocation>
        <location evidence="1">Endoplasmic reticulum membrane</location>
        <topology evidence="1">Single-pass membrane protein</topology>
    </subcellularLocation>
</comment>
<evidence type="ECO:0000256" key="4">
    <source>
        <dbReference type="ARBA" id="ARBA00022018"/>
    </source>
</evidence>
<organism evidence="15 16">
    <name type="scientific">Babjeviella inositovora NRRL Y-12698</name>
    <dbReference type="NCBI Taxonomy" id="984486"/>
    <lineage>
        <taxon>Eukaryota</taxon>
        <taxon>Fungi</taxon>
        <taxon>Dikarya</taxon>
        <taxon>Ascomycota</taxon>
        <taxon>Saccharomycotina</taxon>
        <taxon>Pichiomycetes</taxon>
        <taxon>Serinales incertae sedis</taxon>
        <taxon>Babjeviella</taxon>
    </lineage>
</organism>
<comment type="catalytic activity">
    <reaction evidence="11 12">
        <text>an alpha-D-Man-(1-&gt;3)-[alpha-D-Man-(1-&gt;6)]-beta-D-Man-(1-&gt;4)-beta-D-GlcNAc-(1-&gt;4)-alpha-D-GlcNAc-diphospho-di-trans,poly-cis-dolichol + 2 GDP-alpha-D-mannose = an alpha-D-Man-(1-&gt;2)-alpha-D-Man-(1-&gt;2)-alpha-D-Man-(1-&gt;3)-[alpha-D-Man-(1-&gt;6)]-beta-D-Man-(1-&gt;4)-beta-D-GlcNAc-(1-&gt;4)-alpha-D-GlcNAc-diphospho-di-trans,poly-cis-dolichol + 2 GDP + 2 H(+)</text>
        <dbReference type="Rhea" id="RHEA:29523"/>
        <dbReference type="Rhea" id="RHEA-COMP:19515"/>
        <dbReference type="Rhea" id="RHEA-COMP:19516"/>
        <dbReference type="ChEBI" id="CHEBI:15378"/>
        <dbReference type="ChEBI" id="CHEBI:57527"/>
        <dbReference type="ChEBI" id="CHEBI:58189"/>
        <dbReference type="ChEBI" id="CHEBI:132511"/>
        <dbReference type="ChEBI" id="CHEBI:132515"/>
        <dbReference type="EC" id="2.4.1.131"/>
    </reaction>
    <physiologicalReaction direction="left-to-right" evidence="11 12">
        <dbReference type="Rhea" id="RHEA:29524"/>
    </physiologicalReaction>
</comment>
<dbReference type="InterPro" id="IPR031814">
    <property type="entry name" value="ALG11_N"/>
</dbReference>
<comment type="pathway">
    <text evidence="2 12">Protein modification; protein glycosylation.</text>
</comment>
<evidence type="ECO:0000256" key="8">
    <source>
        <dbReference type="ARBA" id="ARBA00022824"/>
    </source>
</evidence>
<dbReference type="CDD" id="cd03806">
    <property type="entry name" value="GT4_ALG11-like"/>
    <property type="match status" value="1"/>
</dbReference>
<dbReference type="RefSeq" id="XP_018985137.1">
    <property type="nucleotide sequence ID" value="XM_019131412.2"/>
</dbReference>
<accession>A0A1E3QQ23</accession>
<dbReference type="PANTHER" id="PTHR45919">
    <property type="entry name" value="GDP-MAN:MAN(3)GLCNAC(2)-PP-DOL ALPHA-1,2-MANNOSYLTRANSFERASE"/>
    <property type="match status" value="1"/>
</dbReference>
<feature type="non-terminal residue" evidence="15">
    <location>
        <position position="569"/>
    </location>
</feature>
<keyword evidence="16" id="KW-1185">Reference proteome</keyword>
<evidence type="ECO:0000256" key="10">
    <source>
        <dbReference type="ARBA" id="ARBA00023136"/>
    </source>
</evidence>
<feature type="domain" description="Glycosyl transferase family 1" evidence="13">
    <location>
        <begin position="322"/>
        <end position="460"/>
    </location>
</feature>
<evidence type="ECO:0000256" key="6">
    <source>
        <dbReference type="ARBA" id="ARBA00022679"/>
    </source>
</evidence>
<evidence type="ECO:0000256" key="2">
    <source>
        <dbReference type="ARBA" id="ARBA00004922"/>
    </source>
</evidence>
<evidence type="ECO:0000256" key="1">
    <source>
        <dbReference type="ARBA" id="ARBA00004389"/>
    </source>
</evidence>
<name>A0A1E3QQ23_9ASCO</name>